<reference evidence="1 2" key="1">
    <citation type="submission" date="2019-03" db="EMBL/GenBank/DDBJ databases">
        <title>Genomic Encyclopedia of Type Strains, Phase IV (KMG-IV): sequencing the most valuable type-strain genomes for metagenomic binning, comparative biology and taxonomic classification.</title>
        <authorList>
            <person name="Goeker M."/>
        </authorList>
    </citation>
    <scope>NUCLEOTIDE SEQUENCE [LARGE SCALE GENOMIC DNA]</scope>
    <source>
        <strain evidence="1 2">DSM 45361</strain>
    </source>
</reference>
<protein>
    <submittedName>
        <fullName evidence="1">Uncharacterized protein</fullName>
    </submittedName>
</protein>
<dbReference type="RefSeq" id="WP_133849111.1">
    <property type="nucleotide sequence ID" value="NZ_SNXZ01000002.1"/>
</dbReference>
<name>A0A4R6SFI9_LABRH</name>
<comment type="caution">
    <text evidence="1">The sequence shown here is derived from an EMBL/GenBank/DDBJ whole genome shotgun (WGS) entry which is preliminary data.</text>
</comment>
<evidence type="ECO:0000313" key="1">
    <source>
        <dbReference type="EMBL" id="TDQ00385.1"/>
    </source>
</evidence>
<accession>A0A4R6SFI9</accession>
<organism evidence="1 2">
    <name type="scientific">Labedaea rhizosphaerae</name>
    <dbReference type="NCBI Taxonomy" id="598644"/>
    <lineage>
        <taxon>Bacteria</taxon>
        <taxon>Bacillati</taxon>
        <taxon>Actinomycetota</taxon>
        <taxon>Actinomycetes</taxon>
        <taxon>Pseudonocardiales</taxon>
        <taxon>Pseudonocardiaceae</taxon>
        <taxon>Labedaea</taxon>
    </lineage>
</organism>
<keyword evidence="2" id="KW-1185">Reference proteome</keyword>
<gene>
    <name evidence="1" type="ORF">EV186_102246</name>
</gene>
<sequence length="110" mass="11381">MGDELVLYLDIEESGTTPDELGRLLGELTGVAAVDVEVEDAERGSAVEVINSITAVIAASAGTVAATTLLLNRVRALLEGVQGLRKAWVQTKAGPRPLDEVAAEAAQGPE</sequence>
<proteinExistence type="predicted"/>
<dbReference type="EMBL" id="SNXZ01000002">
    <property type="protein sequence ID" value="TDQ00385.1"/>
    <property type="molecule type" value="Genomic_DNA"/>
</dbReference>
<dbReference type="AlphaFoldDB" id="A0A4R6SFI9"/>
<dbReference type="Proteomes" id="UP000295444">
    <property type="component" value="Unassembled WGS sequence"/>
</dbReference>
<evidence type="ECO:0000313" key="2">
    <source>
        <dbReference type="Proteomes" id="UP000295444"/>
    </source>
</evidence>